<reference evidence="1 2" key="1">
    <citation type="submission" date="2015-02" db="EMBL/GenBank/DDBJ databases">
        <title>Single-cell genomics of uncultivated deep-branching MTB reveals a conserved set of magnetosome genes.</title>
        <authorList>
            <person name="Kolinko S."/>
            <person name="Richter M."/>
            <person name="Glockner F.O."/>
            <person name="Brachmann A."/>
            <person name="Schuler D."/>
        </authorList>
    </citation>
    <scope>NUCLEOTIDE SEQUENCE [LARGE SCALE GENOMIC DNA]</scope>
    <source>
        <strain evidence="1">TM-1</strain>
    </source>
</reference>
<evidence type="ECO:0000313" key="1">
    <source>
        <dbReference type="EMBL" id="KJU87316.1"/>
    </source>
</evidence>
<comment type="caution">
    <text evidence="1">The sequence shown here is derived from an EMBL/GenBank/DDBJ whole genome shotgun (WGS) entry which is preliminary data.</text>
</comment>
<protein>
    <submittedName>
        <fullName evidence="1">Uncharacterized protein</fullName>
    </submittedName>
</protein>
<accession>A0A0F3GZI8</accession>
<dbReference type="Proteomes" id="UP000033423">
    <property type="component" value="Unassembled WGS sequence"/>
</dbReference>
<dbReference type="AlphaFoldDB" id="A0A0F3GZI8"/>
<name>A0A0F3GZI8_9BACT</name>
<dbReference type="EMBL" id="LACI01000229">
    <property type="protein sequence ID" value="KJU87316.1"/>
    <property type="molecule type" value="Genomic_DNA"/>
</dbReference>
<sequence>MQLQGVPETISNAHKQAGISSYHVKERREAEGVGHDFPAVGRTHPGHKTPLSFPLLAPCA</sequence>
<gene>
    <name evidence="1" type="ORF">MBAV_000487</name>
</gene>
<evidence type="ECO:0000313" key="2">
    <source>
        <dbReference type="Proteomes" id="UP000033423"/>
    </source>
</evidence>
<organism evidence="1 2">
    <name type="scientific">Candidatus Magnetobacterium bavaricum</name>
    <dbReference type="NCBI Taxonomy" id="29290"/>
    <lineage>
        <taxon>Bacteria</taxon>
        <taxon>Pseudomonadati</taxon>
        <taxon>Nitrospirota</taxon>
        <taxon>Thermodesulfovibrionia</taxon>
        <taxon>Thermodesulfovibrionales</taxon>
        <taxon>Candidatus Magnetobacteriaceae</taxon>
        <taxon>Candidatus Magnetobacterium</taxon>
    </lineage>
</organism>
<keyword evidence="2" id="KW-1185">Reference proteome</keyword>
<proteinExistence type="predicted"/>